<dbReference type="GO" id="GO:0003964">
    <property type="term" value="F:RNA-directed DNA polymerase activity"/>
    <property type="evidence" value="ECO:0007669"/>
    <property type="project" value="UniProtKB-KW"/>
</dbReference>
<evidence type="ECO:0000256" key="1">
    <source>
        <dbReference type="ARBA" id="ARBA00034120"/>
    </source>
</evidence>
<reference evidence="3" key="1">
    <citation type="journal article" date="2021" name="Proc. Natl. Acad. Sci. U.S.A.">
        <title>Global biogeography of chemosynthetic symbionts reveals both localized and globally distributed symbiont groups. .</title>
        <authorList>
            <person name="Osvatic J.T."/>
            <person name="Wilkins L.G.E."/>
            <person name="Leibrecht L."/>
            <person name="Leray M."/>
            <person name="Zauner S."/>
            <person name="Polzin J."/>
            <person name="Camacho Y."/>
            <person name="Gros O."/>
            <person name="van Gils J.A."/>
            <person name="Eisen J.A."/>
            <person name="Petersen J.M."/>
            <person name="Yuen B."/>
        </authorList>
    </citation>
    <scope>NUCLEOTIDE SEQUENCE</scope>
    <source>
        <strain evidence="3">MAGL173</strain>
    </source>
</reference>
<evidence type="ECO:0000313" key="3">
    <source>
        <dbReference type="EMBL" id="MCG7940572.1"/>
    </source>
</evidence>
<keyword evidence="3" id="KW-0695">RNA-directed DNA polymerase</keyword>
<proteinExistence type="inferred from homology"/>
<dbReference type="SUPFAM" id="SSF56672">
    <property type="entry name" value="DNA/RNA polymerases"/>
    <property type="match status" value="1"/>
</dbReference>
<dbReference type="Proteomes" id="UP000886687">
    <property type="component" value="Unassembled WGS sequence"/>
</dbReference>
<dbReference type="InterPro" id="IPR000477">
    <property type="entry name" value="RT_dom"/>
</dbReference>
<protein>
    <submittedName>
        <fullName evidence="3">Reverse transcriptase/maturase family protein</fullName>
    </submittedName>
</protein>
<dbReference type="InterPro" id="IPR051083">
    <property type="entry name" value="GrpII_Intron_Splice-Mob/Def"/>
</dbReference>
<sequence>MQMLSLRVDDKAFLSLIRQWLKAGILDIDGQILHPVTGSPQGGIVSPILANVYLHHVIDLWFDRVVKAHSQGQALLIRYADDYVCAFQYRRDAERFYRVMPKRLEKFGLQAAPDKTRILRFSRFHPGLRRRFAFLGFELYWARDRRGDMRVMKRTARKKLQMAKRRMKHWIRGNRHLPGRQFIKALNRKLVGHYNYFGVRSNGDSVNSFYHHAIGCAYKWLNRRGGKKSSFTWATFKVALRKLGVALPRFVERKKQHAVFV</sequence>
<dbReference type="InterPro" id="IPR043502">
    <property type="entry name" value="DNA/RNA_pol_sf"/>
</dbReference>
<comment type="similarity">
    <text evidence="1">Belongs to the bacterial reverse transcriptase family.</text>
</comment>
<dbReference type="PANTHER" id="PTHR34047:SF8">
    <property type="entry name" value="PROTEIN YKFC"/>
    <property type="match status" value="1"/>
</dbReference>
<keyword evidence="3" id="KW-0808">Transferase</keyword>
<feature type="domain" description="Reverse transcriptase" evidence="2">
    <location>
        <begin position="1"/>
        <end position="139"/>
    </location>
</feature>
<dbReference type="Pfam" id="PF00078">
    <property type="entry name" value="RVT_1"/>
    <property type="match status" value="1"/>
</dbReference>
<dbReference type="PANTHER" id="PTHR34047">
    <property type="entry name" value="NUCLEAR INTRON MATURASE 1, MITOCHONDRIAL-RELATED"/>
    <property type="match status" value="1"/>
</dbReference>
<name>A0A9E4K6P0_9GAMM</name>
<evidence type="ECO:0000313" key="4">
    <source>
        <dbReference type="Proteomes" id="UP000886687"/>
    </source>
</evidence>
<dbReference type="PROSITE" id="PS50878">
    <property type="entry name" value="RT_POL"/>
    <property type="match status" value="1"/>
</dbReference>
<dbReference type="AlphaFoldDB" id="A0A9E4K6P0"/>
<comment type="caution">
    <text evidence="3">The sequence shown here is derived from an EMBL/GenBank/DDBJ whole genome shotgun (WGS) entry which is preliminary data.</text>
</comment>
<dbReference type="CDD" id="cd01651">
    <property type="entry name" value="RT_G2_intron"/>
    <property type="match status" value="1"/>
</dbReference>
<accession>A0A9E4K6P0</accession>
<gene>
    <name evidence="3" type="ORF">JAZ04_17185</name>
</gene>
<dbReference type="EMBL" id="JAEPDI010000013">
    <property type="protein sequence ID" value="MCG7940572.1"/>
    <property type="molecule type" value="Genomic_DNA"/>
</dbReference>
<keyword evidence="3" id="KW-0548">Nucleotidyltransferase</keyword>
<organism evidence="3 4">
    <name type="scientific">Candidatus Thiodiazotropha lotti</name>
    <dbReference type="NCBI Taxonomy" id="2792787"/>
    <lineage>
        <taxon>Bacteria</taxon>
        <taxon>Pseudomonadati</taxon>
        <taxon>Pseudomonadota</taxon>
        <taxon>Gammaproteobacteria</taxon>
        <taxon>Chromatiales</taxon>
        <taxon>Sedimenticolaceae</taxon>
        <taxon>Candidatus Thiodiazotropha</taxon>
    </lineage>
</organism>
<evidence type="ECO:0000259" key="2">
    <source>
        <dbReference type="PROSITE" id="PS50878"/>
    </source>
</evidence>